<name>A0ABW2A131_9GAMM</name>
<evidence type="ECO:0000256" key="2">
    <source>
        <dbReference type="ARBA" id="ARBA00007069"/>
    </source>
</evidence>
<keyword evidence="11" id="KW-1185">Reference proteome</keyword>
<comment type="similarity">
    <text evidence="2">Belongs to the binding-protein-dependent transport system permease family. CysTW subfamily.</text>
</comment>
<protein>
    <submittedName>
        <fullName evidence="10">ABC transporter permease subunit</fullName>
    </submittedName>
</protein>
<dbReference type="PANTHER" id="PTHR43848">
    <property type="entry name" value="PUTRESCINE TRANSPORT SYSTEM PERMEASE PROTEIN POTI"/>
    <property type="match status" value="1"/>
</dbReference>
<keyword evidence="6 8" id="KW-1133">Transmembrane helix</keyword>
<reference evidence="11" key="1">
    <citation type="journal article" date="2019" name="Int. J. Syst. Evol. Microbiol.">
        <title>The Global Catalogue of Microorganisms (GCM) 10K type strain sequencing project: providing services to taxonomists for standard genome sequencing and annotation.</title>
        <authorList>
            <consortium name="The Broad Institute Genomics Platform"/>
            <consortium name="The Broad Institute Genome Sequencing Center for Infectious Disease"/>
            <person name="Wu L."/>
            <person name="Ma J."/>
        </authorList>
    </citation>
    <scope>NUCLEOTIDE SEQUENCE [LARGE SCALE GENOMIC DNA]</scope>
    <source>
        <strain evidence="11">NBRC 111756</strain>
    </source>
</reference>
<dbReference type="CDD" id="cd06261">
    <property type="entry name" value="TM_PBP2"/>
    <property type="match status" value="1"/>
</dbReference>
<feature type="transmembrane region" description="Helical" evidence="8">
    <location>
        <begin position="12"/>
        <end position="32"/>
    </location>
</feature>
<comment type="subcellular location">
    <subcellularLocation>
        <location evidence="1 8">Cell membrane</location>
        <topology evidence="1 8">Multi-pass membrane protein</topology>
    </subcellularLocation>
</comment>
<evidence type="ECO:0000313" key="10">
    <source>
        <dbReference type="EMBL" id="MFC6671091.1"/>
    </source>
</evidence>
<keyword evidence="3 8" id="KW-0813">Transport</keyword>
<evidence type="ECO:0000313" key="11">
    <source>
        <dbReference type="Proteomes" id="UP001596422"/>
    </source>
</evidence>
<evidence type="ECO:0000256" key="6">
    <source>
        <dbReference type="ARBA" id="ARBA00022989"/>
    </source>
</evidence>
<keyword evidence="5 8" id="KW-0812">Transmembrane</keyword>
<dbReference type="Pfam" id="PF00528">
    <property type="entry name" value="BPD_transp_1"/>
    <property type="match status" value="1"/>
</dbReference>
<feature type="transmembrane region" description="Helical" evidence="8">
    <location>
        <begin position="137"/>
        <end position="160"/>
    </location>
</feature>
<dbReference type="InterPro" id="IPR000515">
    <property type="entry name" value="MetI-like"/>
</dbReference>
<dbReference type="Gene3D" id="1.10.3720.10">
    <property type="entry name" value="MetI-like"/>
    <property type="match status" value="1"/>
</dbReference>
<evidence type="ECO:0000256" key="7">
    <source>
        <dbReference type="ARBA" id="ARBA00023136"/>
    </source>
</evidence>
<comment type="caution">
    <text evidence="10">The sequence shown here is derived from an EMBL/GenBank/DDBJ whole genome shotgun (WGS) entry which is preliminary data.</text>
</comment>
<accession>A0ABW2A131</accession>
<organism evidence="10 11">
    <name type="scientific">Marinobacterium aestuariivivens</name>
    <dbReference type="NCBI Taxonomy" id="1698799"/>
    <lineage>
        <taxon>Bacteria</taxon>
        <taxon>Pseudomonadati</taxon>
        <taxon>Pseudomonadota</taxon>
        <taxon>Gammaproteobacteria</taxon>
        <taxon>Oceanospirillales</taxon>
        <taxon>Oceanospirillaceae</taxon>
        <taxon>Marinobacterium</taxon>
    </lineage>
</organism>
<keyword evidence="7 8" id="KW-0472">Membrane</keyword>
<evidence type="ECO:0000256" key="1">
    <source>
        <dbReference type="ARBA" id="ARBA00004651"/>
    </source>
</evidence>
<feature type="transmembrane region" description="Helical" evidence="8">
    <location>
        <begin position="68"/>
        <end position="87"/>
    </location>
</feature>
<dbReference type="InterPro" id="IPR035906">
    <property type="entry name" value="MetI-like_sf"/>
</dbReference>
<dbReference type="EMBL" id="JBHSWE010000001">
    <property type="protein sequence ID" value="MFC6671091.1"/>
    <property type="molecule type" value="Genomic_DNA"/>
</dbReference>
<dbReference type="Proteomes" id="UP001596422">
    <property type="component" value="Unassembled WGS sequence"/>
</dbReference>
<dbReference type="SUPFAM" id="SSF161098">
    <property type="entry name" value="MetI-like"/>
    <property type="match status" value="1"/>
</dbReference>
<dbReference type="PANTHER" id="PTHR43848:SF2">
    <property type="entry name" value="PUTRESCINE TRANSPORT SYSTEM PERMEASE PROTEIN POTI"/>
    <property type="match status" value="1"/>
</dbReference>
<dbReference type="InterPro" id="IPR051789">
    <property type="entry name" value="Bact_Polyamine_Transport"/>
</dbReference>
<feature type="transmembrane region" description="Helical" evidence="8">
    <location>
        <begin position="99"/>
        <end position="125"/>
    </location>
</feature>
<evidence type="ECO:0000256" key="3">
    <source>
        <dbReference type="ARBA" id="ARBA00022448"/>
    </source>
</evidence>
<feature type="transmembrane region" description="Helical" evidence="8">
    <location>
        <begin position="181"/>
        <end position="200"/>
    </location>
</feature>
<proteinExistence type="inferred from homology"/>
<evidence type="ECO:0000256" key="5">
    <source>
        <dbReference type="ARBA" id="ARBA00022692"/>
    </source>
</evidence>
<gene>
    <name evidence="10" type="ORF">ACFQDL_14210</name>
</gene>
<feature type="transmembrane region" description="Helical" evidence="8">
    <location>
        <begin position="239"/>
        <end position="259"/>
    </location>
</feature>
<dbReference type="PROSITE" id="PS50928">
    <property type="entry name" value="ABC_TM1"/>
    <property type="match status" value="1"/>
</dbReference>
<sequence>MMLRNPGYMKVSAWLGFLFLYAPIVSLIVYSFNASKLVTVWGGFSLKWYGALLENDQIIDAALVSLKVAVTSATLAVILGTLAGFCLSRFGRFRGRLALSGMITAPLVMPEVITGLSLLLLFVALEGMFGWPAGRGTTTVIIAHTTFCMAYVAVVVQSRLASLDESLEEAAMDLGAHPSSLFFLVTLPLIAPALISGWLLSFTLSLDDLVIASFVSGPGNSTLPMVIFSKVRLGVTPEINALATLMIAVVALGVLAAAWQMRRQAAAPRRCDIRQFVYVVKNLAS</sequence>
<evidence type="ECO:0000259" key="9">
    <source>
        <dbReference type="PROSITE" id="PS50928"/>
    </source>
</evidence>
<keyword evidence="4" id="KW-1003">Cell membrane</keyword>
<evidence type="ECO:0000256" key="8">
    <source>
        <dbReference type="RuleBase" id="RU363032"/>
    </source>
</evidence>
<dbReference type="RefSeq" id="WP_379909600.1">
    <property type="nucleotide sequence ID" value="NZ_JBHSWE010000001.1"/>
</dbReference>
<feature type="domain" description="ABC transmembrane type-1" evidence="9">
    <location>
        <begin position="62"/>
        <end position="258"/>
    </location>
</feature>
<evidence type="ECO:0000256" key="4">
    <source>
        <dbReference type="ARBA" id="ARBA00022475"/>
    </source>
</evidence>